<organism evidence="1 2">
    <name type="scientific">Croceicoccus esteveae</name>
    <dbReference type="NCBI Taxonomy" id="3075597"/>
    <lineage>
        <taxon>Bacteria</taxon>
        <taxon>Pseudomonadati</taxon>
        <taxon>Pseudomonadota</taxon>
        <taxon>Alphaproteobacteria</taxon>
        <taxon>Sphingomonadales</taxon>
        <taxon>Erythrobacteraceae</taxon>
        <taxon>Croceicoccus</taxon>
    </lineage>
</organism>
<evidence type="ECO:0000313" key="1">
    <source>
        <dbReference type="EMBL" id="MDT0575226.1"/>
    </source>
</evidence>
<evidence type="ECO:0000313" key="2">
    <source>
        <dbReference type="Proteomes" id="UP001259803"/>
    </source>
</evidence>
<dbReference type="RefSeq" id="WP_311339806.1">
    <property type="nucleotide sequence ID" value="NZ_JAVRHS010000002.1"/>
</dbReference>
<comment type="caution">
    <text evidence="1">The sequence shown here is derived from an EMBL/GenBank/DDBJ whole genome shotgun (WGS) entry which is preliminary data.</text>
</comment>
<accession>A0ABU2ZG77</accession>
<name>A0ABU2ZG77_9SPHN</name>
<dbReference type="EMBL" id="JAVRHS010000002">
    <property type="protein sequence ID" value="MDT0575226.1"/>
    <property type="molecule type" value="Genomic_DNA"/>
</dbReference>
<reference evidence="1 2" key="1">
    <citation type="submission" date="2023-09" db="EMBL/GenBank/DDBJ databases">
        <authorList>
            <person name="Rey-Velasco X."/>
        </authorList>
    </citation>
    <scope>NUCLEOTIDE SEQUENCE [LARGE SCALE GENOMIC DNA]</scope>
    <source>
        <strain evidence="1 2">F390</strain>
    </source>
</reference>
<keyword evidence="2" id="KW-1185">Reference proteome</keyword>
<gene>
    <name evidence="1" type="ORF">RM533_03390</name>
</gene>
<dbReference type="Proteomes" id="UP001259803">
    <property type="component" value="Unassembled WGS sequence"/>
</dbReference>
<protein>
    <submittedName>
        <fullName evidence="1">Uncharacterized protein</fullName>
    </submittedName>
</protein>
<sequence>MQLFEEWLHHARLIMPRVYGSAPWLARKMLYGFSLHHSDVMPVALPKPIANIDLHVR</sequence>
<proteinExistence type="predicted"/>